<dbReference type="InterPro" id="IPR050338">
    <property type="entry name" value="DisA"/>
</dbReference>
<evidence type="ECO:0000313" key="7">
    <source>
        <dbReference type="EMBL" id="QOX89607.1"/>
    </source>
</evidence>
<evidence type="ECO:0000256" key="2">
    <source>
        <dbReference type="ARBA" id="ARBA00022679"/>
    </source>
</evidence>
<dbReference type="InterPro" id="IPR003390">
    <property type="entry name" value="DNA_integrity_scan_DisA_N"/>
</dbReference>
<dbReference type="Gene3D" id="3.40.1700.10">
    <property type="entry name" value="DNA integrity scanning protein, DisA, N-terminal domain"/>
    <property type="match status" value="1"/>
</dbReference>
<dbReference type="GO" id="GO:0004016">
    <property type="term" value="F:adenylate cyclase activity"/>
    <property type="evidence" value="ECO:0007669"/>
    <property type="project" value="TreeGrafter"/>
</dbReference>
<proteinExistence type="predicted"/>
<reference evidence="7" key="1">
    <citation type="submission" date="2020-08" db="EMBL/GenBank/DDBJ databases">
        <title>Phytoplasma sp. strain PR08 associated with Phyllody Disease of Parthenium hysterophorus.</title>
        <authorList>
            <person name="Kirdat K."/>
            <person name="Tiwarekar B."/>
            <person name="Yadav A."/>
        </authorList>
    </citation>
    <scope>NUCLEOTIDE SEQUENCE [LARGE SCALE GENOMIC DNA]</scope>
    <source>
        <strain evidence="7">PR08</strain>
    </source>
</reference>
<dbReference type="PROSITE" id="PS51794">
    <property type="entry name" value="DAC"/>
    <property type="match status" value="1"/>
</dbReference>
<dbReference type="PANTHER" id="PTHR34185">
    <property type="entry name" value="DIADENYLATE CYCLASE"/>
    <property type="match status" value="1"/>
</dbReference>
<dbReference type="AlphaFoldDB" id="A0A7S7FZS7"/>
<evidence type="ECO:0000256" key="5">
    <source>
        <dbReference type="ARBA" id="ARBA00022840"/>
    </source>
</evidence>
<organism evidence="7">
    <name type="scientific">Candidatus Phytoplasma australasiaticum subsp. australasiaticum</name>
    <dbReference type="NCBI Taxonomy" id="2832407"/>
    <lineage>
        <taxon>Bacteria</taxon>
        <taxon>Bacillati</taxon>
        <taxon>Mycoplasmatota</taxon>
        <taxon>Mollicutes</taxon>
        <taxon>Acholeplasmatales</taxon>
        <taxon>Acholeplasmataceae</taxon>
        <taxon>Candidatus Phytoplasma</taxon>
        <taxon>16SrII (Peanut WB group)</taxon>
        <taxon>Candidatus Phytoplasma australasiaticum</taxon>
    </lineage>
</organism>
<comment type="catalytic activity">
    <reaction evidence="1">
        <text>2 ATP = 3',3'-c-di-AMP + 2 diphosphate</text>
        <dbReference type="Rhea" id="RHEA:35655"/>
        <dbReference type="ChEBI" id="CHEBI:30616"/>
        <dbReference type="ChEBI" id="CHEBI:33019"/>
        <dbReference type="ChEBI" id="CHEBI:71500"/>
        <dbReference type="EC" id="2.7.7.85"/>
    </reaction>
</comment>
<gene>
    <name evidence="7" type="ORF">H7685_03050</name>
</gene>
<keyword evidence="3" id="KW-0548">Nucleotidyltransferase</keyword>
<keyword evidence="2" id="KW-0808">Transferase</keyword>
<evidence type="ECO:0000256" key="1">
    <source>
        <dbReference type="ARBA" id="ARBA00000877"/>
    </source>
</evidence>
<evidence type="ECO:0000256" key="3">
    <source>
        <dbReference type="ARBA" id="ARBA00022695"/>
    </source>
</evidence>
<protein>
    <submittedName>
        <fullName evidence="7">DNA integrity scanning protein DisA nucleotide-binding domain protein</fullName>
    </submittedName>
</protein>
<dbReference type="EMBL" id="CP060385">
    <property type="protein sequence ID" value="QOX89607.1"/>
    <property type="molecule type" value="Genomic_DNA"/>
</dbReference>
<dbReference type="InterPro" id="IPR036888">
    <property type="entry name" value="DNA_integrity_DisA_N_sf"/>
</dbReference>
<evidence type="ECO:0000256" key="4">
    <source>
        <dbReference type="ARBA" id="ARBA00022741"/>
    </source>
</evidence>
<dbReference type="SUPFAM" id="SSF143597">
    <property type="entry name" value="YojJ-like"/>
    <property type="match status" value="1"/>
</dbReference>
<accession>A0A7S7FZS7</accession>
<evidence type="ECO:0000259" key="6">
    <source>
        <dbReference type="PROSITE" id="PS51794"/>
    </source>
</evidence>
<name>A0A7S7FZS7_9MOLU</name>
<feature type="domain" description="DAC" evidence="6">
    <location>
        <begin position="1"/>
        <end position="44"/>
    </location>
</feature>
<sequence length="56" mass="6236">MTGSRHRAALGISEHTDSMTIIVSEETGDISIAVDGIMLLMNDRNKFQEYLTMFMG</sequence>
<keyword evidence="5" id="KW-0067">ATP-binding</keyword>
<dbReference type="GO" id="GO:0106408">
    <property type="term" value="F:diadenylate cyclase activity"/>
    <property type="evidence" value="ECO:0007669"/>
    <property type="project" value="UniProtKB-EC"/>
</dbReference>
<keyword evidence="4" id="KW-0547">Nucleotide-binding</keyword>
<dbReference type="PANTHER" id="PTHR34185:SF1">
    <property type="entry name" value="DIADENYLATE CYCLASE"/>
    <property type="match status" value="1"/>
</dbReference>
<dbReference type="Pfam" id="PF02457">
    <property type="entry name" value="DAC"/>
    <property type="match status" value="1"/>
</dbReference>
<dbReference type="GO" id="GO:0005524">
    <property type="term" value="F:ATP binding"/>
    <property type="evidence" value="ECO:0007669"/>
    <property type="project" value="UniProtKB-KW"/>
</dbReference>